<dbReference type="CDD" id="cd04692">
    <property type="entry name" value="NUDIX_Hydrolase"/>
    <property type="match status" value="1"/>
</dbReference>
<dbReference type="GO" id="GO:0016787">
    <property type="term" value="F:hydrolase activity"/>
    <property type="evidence" value="ECO:0007669"/>
    <property type="project" value="UniProtKB-KW"/>
</dbReference>
<gene>
    <name evidence="2" type="ORF">FC20_GL001139</name>
</gene>
<evidence type="ECO:0000313" key="3">
    <source>
        <dbReference type="Proteomes" id="UP000051074"/>
    </source>
</evidence>
<dbReference type="PATRIC" id="fig|1293597.4.peg.1222"/>
<dbReference type="SUPFAM" id="SSF55811">
    <property type="entry name" value="Nudix"/>
    <property type="match status" value="1"/>
</dbReference>
<sequence>MRQKMEILDVVDETGKPLGRTVEREEAHRDGVWHRTASVWIVRKSNTESDWEVLLQKRSDIKDSYPGCYDTSSAGHIDAGDEPLETIIRELGEELGIHAAPGDFTFIGTFHNNYDEVFHGSEFHNREVAFVHVYDKPVDIADLVLQEEEVSGVAWFDLDDVWKKATSNDSAFCTPVGGLKLLRGYLADK</sequence>
<name>A0A0R1LYW3_9LACO</name>
<dbReference type="Gene3D" id="3.90.79.10">
    <property type="entry name" value="Nucleoside Triphosphate Pyrophosphohydrolase"/>
    <property type="match status" value="1"/>
</dbReference>
<dbReference type="EMBL" id="AZDU01000036">
    <property type="protein sequence ID" value="KRL00736.1"/>
    <property type="molecule type" value="Genomic_DNA"/>
</dbReference>
<dbReference type="InterPro" id="IPR000086">
    <property type="entry name" value="NUDIX_hydrolase_dom"/>
</dbReference>
<keyword evidence="3" id="KW-1185">Reference proteome</keyword>
<evidence type="ECO:0000259" key="1">
    <source>
        <dbReference type="PROSITE" id="PS51462"/>
    </source>
</evidence>
<dbReference type="GO" id="GO:0004452">
    <property type="term" value="F:isopentenyl-diphosphate delta-isomerase activity"/>
    <property type="evidence" value="ECO:0007669"/>
    <property type="project" value="TreeGrafter"/>
</dbReference>
<proteinExistence type="predicted"/>
<dbReference type="eggNOG" id="COG1443">
    <property type="taxonomic scope" value="Bacteria"/>
</dbReference>
<dbReference type="PANTHER" id="PTHR10885">
    <property type="entry name" value="ISOPENTENYL-DIPHOSPHATE DELTA-ISOMERASE"/>
    <property type="match status" value="1"/>
</dbReference>
<dbReference type="InterPro" id="IPR015797">
    <property type="entry name" value="NUDIX_hydrolase-like_dom_sf"/>
</dbReference>
<accession>A0A0R1LYW3</accession>
<dbReference type="STRING" id="1293597.FC20_GL001139"/>
<dbReference type="GO" id="GO:0005737">
    <property type="term" value="C:cytoplasm"/>
    <property type="evidence" value="ECO:0007669"/>
    <property type="project" value="TreeGrafter"/>
</dbReference>
<dbReference type="Pfam" id="PF00293">
    <property type="entry name" value="NUDIX"/>
    <property type="match status" value="1"/>
</dbReference>
<protein>
    <submittedName>
        <fullName evidence="2">Nudix hydrolase</fullName>
    </submittedName>
</protein>
<keyword evidence="2" id="KW-0378">Hydrolase</keyword>
<evidence type="ECO:0000313" key="2">
    <source>
        <dbReference type="EMBL" id="KRL00736.1"/>
    </source>
</evidence>
<reference evidence="2 3" key="1">
    <citation type="journal article" date="2015" name="Genome Announc.">
        <title>Expanding the biotechnology potential of lactobacilli through comparative genomics of 213 strains and associated genera.</title>
        <authorList>
            <person name="Sun Z."/>
            <person name="Harris H.M."/>
            <person name="McCann A."/>
            <person name="Guo C."/>
            <person name="Argimon S."/>
            <person name="Zhang W."/>
            <person name="Yang X."/>
            <person name="Jeffery I.B."/>
            <person name="Cooney J.C."/>
            <person name="Kagawa T.F."/>
            <person name="Liu W."/>
            <person name="Song Y."/>
            <person name="Salvetti E."/>
            <person name="Wrobel A."/>
            <person name="Rasinkangas P."/>
            <person name="Parkhill J."/>
            <person name="Rea M.C."/>
            <person name="O'Sullivan O."/>
            <person name="Ritari J."/>
            <person name="Douillard F.P."/>
            <person name="Paul Ross R."/>
            <person name="Yang R."/>
            <person name="Briner A.E."/>
            <person name="Felis G.E."/>
            <person name="de Vos W.M."/>
            <person name="Barrangou R."/>
            <person name="Klaenhammer T.R."/>
            <person name="Caufield P.W."/>
            <person name="Cui Y."/>
            <person name="Zhang H."/>
            <person name="O'Toole P.W."/>
        </authorList>
    </citation>
    <scope>NUCLEOTIDE SEQUENCE [LARGE SCALE GENOMIC DNA]</scope>
    <source>
        <strain evidence="2 3">DSM 19284</strain>
    </source>
</reference>
<dbReference type="PROSITE" id="PS51462">
    <property type="entry name" value="NUDIX"/>
    <property type="match status" value="1"/>
</dbReference>
<dbReference type="Proteomes" id="UP000051074">
    <property type="component" value="Unassembled WGS sequence"/>
</dbReference>
<feature type="domain" description="Nudix hydrolase" evidence="1">
    <location>
        <begin position="32"/>
        <end position="179"/>
    </location>
</feature>
<dbReference type="GO" id="GO:0009240">
    <property type="term" value="P:isopentenyl diphosphate biosynthetic process"/>
    <property type="evidence" value="ECO:0007669"/>
    <property type="project" value="TreeGrafter"/>
</dbReference>
<organism evidence="2 3">
    <name type="scientific">Lactobacillus equicursoris DSM 19284 = JCM 14600 = CIP 110162</name>
    <dbReference type="NCBI Taxonomy" id="1293597"/>
    <lineage>
        <taxon>Bacteria</taxon>
        <taxon>Bacillati</taxon>
        <taxon>Bacillota</taxon>
        <taxon>Bacilli</taxon>
        <taxon>Lactobacillales</taxon>
        <taxon>Lactobacillaceae</taxon>
        <taxon>Lactobacillus</taxon>
    </lineage>
</organism>
<comment type="caution">
    <text evidence="2">The sequence shown here is derived from an EMBL/GenBank/DDBJ whole genome shotgun (WGS) entry which is preliminary data.</text>
</comment>
<dbReference type="PANTHER" id="PTHR10885:SF20">
    <property type="entry name" value="NUDIX HYDROLASE DOMAIN-CONTAINING PROTEIN"/>
    <property type="match status" value="1"/>
</dbReference>
<dbReference type="AlphaFoldDB" id="A0A0R1LYW3"/>